<dbReference type="Proteomes" id="UP000887116">
    <property type="component" value="Unassembled WGS sequence"/>
</dbReference>
<gene>
    <name evidence="2" type="ORF">TNCT_463731</name>
</gene>
<comment type="caution">
    <text evidence="2">The sequence shown here is derived from an EMBL/GenBank/DDBJ whole genome shotgun (WGS) entry which is preliminary data.</text>
</comment>
<reference evidence="2" key="1">
    <citation type="submission" date="2020-07" db="EMBL/GenBank/DDBJ databases">
        <title>Multicomponent nature underlies the extraordinary mechanical properties of spider dragline silk.</title>
        <authorList>
            <person name="Kono N."/>
            <person name="Nakamura H."/>
            <person name="Mori M."/>
            <person name="Yoshida Y."/>
            <person name="Ohtoshi R."/>
            <person name="Malay A.D."/>
            <person name="Moran D.A.P."/>
            <person name="Tomita M."/>
            <person name="Numata K."/>
            <person name="Arakawa K."/>
        </authorList>
    </citation>
    <scope>NUCLEOTIDE SEQUENCE</scope>
</reference>
<keyword evidence="1" id="KW-1133">Transmembrane helix</keyword>
<feature type="transmembrane region" description="Helical" evidence="1">
    <location>
        <begin position="58"/>
        <end position="77"/>
    </location>
</feature>
<organism evidence="2 3">
    <name type="scientific">Trichonephila clavata</name>
    <name type="common">Joro spider</name>
    <name type="synonym">Nephila clavata</name>
    <dbReference type="NCBI Taxonomy" id="2740835"/>
    <lineage>
        <taxon>Eukaryota</taxon>
        <taxon>Metazoa</taxon>
        <taxon>Ecdysozoa</taxon>
        <taxon>Arthropoda</taxon>
        <taxon>Chelicerata</taxon>
        <taxon>Arachnida</taxon>
        <taxon>Araneae</taxon>
        <taxon>Araneomorphae</taxon>
        <taxon>Entelegynae</taxon>
        <taxon>Araneoidea</taxon>
        <taxon>Nephilidae</taxon>
        <taxon>Trichonephila</taxon>
    </lineage>
</organism>
<protein>
    <submittedName>
        <fullName evidence="2">Uncharacterized protein</fullName>
    </submittedName>
</protein>
<sequence>MKFSPDAKLDGKSLLKGVEDFSKLKSPRRIDVLTQTLLNILPGLYSSIKLFLFGIPPVYLSSFVYFLSALAYLNLLLKVTKMSHNARDKTFPLENHLTSECSNNRMFRRSHVFVCVRKNYCGCSGRPLCRFNAMGSFVRKRPYSDEDNSYENASKGRAA</sequence>
<proteinExistence type="predicted"/>
<keyword evidence="3" id="KW-1185">Reference proteome</keyword>
<dbReference type="EMBL" id="BMAO01007876">
    <property type="protein sequence ID" value="GFR19135.1"/>
    <property type="molecule type" value="Genomic_DNA"/>
</dbReference>
<keyword evidence="1" id="KW-0812">Transmembrane</keyword>
<dbReference type="AlphaFoldDB" id="A0A8X6LRA3"/>
<evidence type="ECO:0000313" key="2">
    <source>
        <dbReference type="EMBL" id="GFR19135.1"/>
    </source>
</evidence>
<name>A0A8X6LRA3_TRICU</name>
<keyword evidence="1" id="KW-0472">Membrane</keyword>
<evidence type="ECO:0000256" key="1">
    <source>
        <dbReference type="SAM" id="Phobius"/>
    </source>
</evidence>
<evidence type="ECO:0000313" key="3">
    <source>
        <dbReference type="Proteomes" id="UP000887116"/>
    </source>
</evidence>
<accession>A0A8X6LRA3</accession>